<sequence length="464" mass="50955">MALPRAVGEAVRPNLGKDSLTLASPWEKAALPEANEAMVAFAKARVRLGMAGHGPQPLSAFDFFDTFPCPPLVILLRKLVKTATNVHFSFLNTANCNRDLFPHSSRTELLPNVGIYDVEDGLPAVHDGAAKLHWGEQVDMFLRQALESFRAAISAAEREARKKVGCLLGDAFLLFGSEFAKRMRVPWVTFWVDSPCFLSACIHVEVLRKLCHGTSSGGVVHGEADDKALEMVPGLSLFRMSGFPDLILQAQTILIWMVPNLPRQMSRVLPCAAAVVMNSFEETNPVPVVANLKSKLKILLHLGCLAVQFPPLPLPLTSASDHTGCVAWLDARDPPAVACICYGTMVMPSPDEVSALAGALESTWTPFLWSLKEHMMVHLPEWFVKQMMTHEKIVLWAPQSRVLSHPAYGAYMTHCGCNSMFESMAEGEMRKRVGELRDRLVEAAWPGGSVEADFKALVELISTS</sequence>
<evidence type="ECO:0000256" key="1">
    <source>
        <dbReference type="ARBA" id="ARBA00009995"/>
    </source>
</evidence>
<dbReference type="GO" id="GO:0035251">
    <property type="term" value="F:UDP-glucosyltransferase activity"/>
    <property type="evidence" value="ECO:0000318"/>
    <property type="project" value="GO_Central"/>
</dbReference>
<accession>A0A059CNZ7</accession>
<evidence type="ECO:0008006" key="4">
    <source>
        <dbReference type="Google" id="ProtNLM"/>
    </source>
</evidence>
<keyword evidence="2" id="KW-0808">Transferase</keyword>
<dbReference type="InterPro" id="IPR050481">
    <property type="entry name" value="UDP-glycosyltransf_plant"/>
</dbReference>
<proteinExistence type="inferred from homology"/>
<dbReference type="PANTHER" id="PTHR48049:SF65">
    <property type="entry name" value="ANTHOCYANIDIN 3-O-GLUCOSYLTRANSFERASE"/>
    <property type="match status" value="1"/>
</dbReference>
<evidence type="ECO:0000256" key="2">
    <source>
        <dbReference type="ARBA" id="ARBA00022679"/>
    </source>
</evidence>
<dbReference type="SUPFAM" id="SSF53756">
    <property type="entry name" value="UDP-Glycosyltransferase/glycogen phosphorylase"/>
    <property type="match status" value="1"/>
</dbReference>
<dbReference type="InParanoid" id="A0A059CNZ7"/>
<dbReference type="InterPro" id="IPR002213">
    <property type="entry name" value="UDP_glucos_trans"/>
</dbReference>
<name>A0A059CNZ7_EUCGR</name>
<dbReference type="EMBL" id="KK198755">
    <property type="protein sequence ID" value="KCW79665.1"/>
    <property type="molecule type" value="Genomic_DNA"/>
</dbReference>
<comment type="similarity">
    <text evidence="1">Belongs to the UDP-glycosyltransferase family.</text>
</comment>
<dbReference type="AlphaFoldDB" id="A0A059CNZ7"/>
<organism evidence="3">
    <name type="scientific">Eucalyptus grandis</name>
    <name type="common">Flooded gum</name>
    <dbReference type="NCBI Taxonomy" id="71139"/>
    <lineage>
        <taxon>Eukaryota</taxon>
        <taxon>Viridiplantae</taxon>
        <taxon>Streptophyta</taxon>
        <taxon>Embryophyta</taxon>
        <taxon>Tracheophyta</taxon>
        <taxon>Spermatophyta</taxon>
        <taxon>Magnoliopsida</taxon>
        <taxon>eudicotyledons</taxon>
        <taxon>Gunneridae</taxon>
        <taxon>Pentapetalae</taxon>
        <taxon>rosids</taxon>
        <taxon>malvids</taxon>
        <taxon>Myrtales</taxon>
        <taxon>Myrtaceae</taxon>
        <taxon>Myrtoideae</taxon>
        <taxon>Eucalypteae</taxon>
        <taxon>Eucalyptus</taxon>
    </lineage>
</organism>
<reference evidence="3" key="1">
    <citation type="submission" date="2013-07" db="EMBL/GenBank/DDBJ databases">
        <title>The genome of Eucalyptus grandis.</title>
        <authorList>
            <person name="Schmutz J."/>
            <person name="Hayes R."/>
            <person name="Myburg A."/>
            <person name="Tuskan G."/>
            <person name="Grattapaglia D."/>
            <person name="Rokhsar D.S."/>
        </authorList>
    </citation>
    <scope>NUCLEOTIDE SEQUENCE</scope>
    <source>
        <tissue evidence="3">Leaf extractions</tissue>
    </source>
</reference>
<dbReference type="PANTHER" id="PTHR48049">
    <property type="entry name" value="GLYCOSYLTRANSFERASE"/>
    <property type="match status" value="1"/>
</dbReference>
<dbReference type="eggNOG" id="KOG1192">
    <property type="taxonomic scope" value="Eukaryota"/>
</dbReference>
<dbReference type="Gene3D" id="3.40.50.2000">
    <property type="entry name" value="Glycogen Phosphorylase B"/>
    <property type="match status" value="2"/>
</dbReference>
<protein>
    <recommendedName>
        <fullName evidence="4">UDP-glycosyltransferases domain-containing protein</fullName>
    </recommendedName>
</protein>
<gene>
    <name evidence="3" type="ORF">EUGRSUZ_C01016</name>
</gene>
<evidence type="ECO:0000313" key="3">
    <source>
        <dbReference type="EMBL" id="KCW79665.1"/>
    </source>
</evidence>
<dbReference type="Pfam" id="PF00201">
    <property type="entry name" value="UDPGT"/>
    <property type="match status" value="1"/>
</dbReference>
<dbReference type="Gramene" id="KCW79665">
    <property type="protein sequence ID" value="KCW79665"/>
    <property type="gene ID" value="EUGRSUZ_C01016"/>
</dbReference>